<dbReference type="InterPro" id="IPR029479">
    <property type="entry name" value="Nitroreductase"/>
</dbReference>
<dbReference type="RefSeq" id="WP_155462367.1">
    <property type="nucleotide sequence ID" value="NZ_WNKY01000003.1"/>
</dbReference>
<keyword evidence="1 5" id="KW-0285">Flavoprotein</keyword>
<evidence type="ECO:0000256" key="1">
    <source>
        <dbReference type="ARBA" id="ARBA00022630"/>
    </source>
</evidence>
<dbReference type="OrthoDB" id="9784375at2"/>
<proteinExistence type="inferred from homology"/>
<dbReference type="AlphaFoldDB" id="A0A6L6PDC7"/>
<reference evidence="7 8" key="1">
    <citation type="submission" date="2019-11" db="EMBL/GenBank/DDBJ databases">
        <title>Type strains purchased from KCTC, JCM and DSMZ.</title>
        <authorList>
            <person name="Lu H."/>
        </authorList>
    </citation>
    <scope>NUCLEOTIDE SEQUENCE [LARGE SCALE GENOMIC DNA]</scope>
    <source>
        <strain evidence="7 8">KCTC 22382</strain>
    </source>
</reference>
<comment type="cofactor">
    <cofactor evidence="5">
        <name>FMN</name>
        <dbReference type="ChEBI" id="CHEBI:58210"/>
    </cofactor>
</comment>
<keyword evidence="3 5" id="KW-0521">NADP</keyword>
<dbReference type="HAMAP" id="MF_01204">
    <property type="entry name" value="Oxidoreductase_RutE_HadB"/>
    <property type="match status" value="1"/>
</dbReference>
<keyword evidence="4 5" id="KW-0560">Oxidoreductase</keyword>
<evidence type="ECO:0000256" key="2">
    <source>
        <dbReference type="ARBA" id="ARBA00022643"/>
    </source>
</evidence>
<keyword evidence="8" id="KW-1185">Reference proteome</keyword>
<name>A0A6L6PDC7_9BURK</name>
<dbReference type="GO" id="GO:0016491">
    <property type="term" value="F:oxidoreductase activity"/>
    <property type="evidence" value="ECO:0007669"/>
    <property type="project" value="UniProtKB-UniRule"/>
</dbReference>
<feature type="domain" description="Nitroreductase" evidence="6">
    <location>
        <begin position="14"/>
        <end position="171"/>
    </location>
</feature>
<dbReference type="Gene3D" id="3.40.109.10">
    <property type="entry name" value="NADH Oxidase"/>
    <property type="match status" value="1"/>
</dbReference>
<organism evidence="7 8">
    <name type="scientific">Duganella radicis</name>
    <dbReference type="NCBI Taxonomy" id="551988"/>
    <lineage>
        <taxon>Bacteria</taxon>
        <taxon>Pseudomonadati</taxon>
        <taxon>Pseudomonadota</taxon>
        <taxon>Betaproteobacteria</taxon>
        <taxon>Burkholderiales</taxon>
        <taxon>Oxalobacteraceae</taxon>
        <taxon>Telluria group</taxon>
        <taxon>Duganella</taxon>
    </lineage>
</organism>
<dbReference type="InterPro" id="IPR050461">
    <property type="entry name" value="Nitroreductase_HadB/RutE"/>
</dbReference>
<accession>A0A6L6PDC7</accession>
<evidence type="ECO:0000259" key="6">
    <source>
        <dbReference type="Pfam" id="PF00881"/>
    </source>
</evidence>
<keyword evidence="5" id="KW-0520">NAD</keyword>
<gene>
    <name evidence="7" type="ORF">GM676_05440</name>
</gene>
<comment type="similarity">
    <text evidence="5">Belongs to the nitroreductase family. HadB/RutE subfamily.</text>
</comment>
<comment type="caution">
    <text evidence="7">The sequence shown here is derived from an EMBL/GenBank/DDBJ whole genome shotgun (WGS) entry which is preliminary data.</text>
</comment>
<dbReference type="EMBL" id="WNKY01000003">
    <property type="protein sequence ID" value="MTV37024.1"/>
    <property type="molecule type" value="Genomic_DNA"/>
</dbReference>
<keyword evidence="2 5" id="KW-0288">FMN</keyword>
<sequence length="193" mass="21987">MSAEMQARLFLEARSQNRWLPRPVPDSLLRELYELMKWGPTSMNSSPLRVLFLRSEEARQRLLPAMAAPNVDKVRTAPVLAIVAYDTCFYERMPYLFPHRPEAGDLFRRNVKLSQDTAFRNSSLQGAYLMVAARLLGLDCGPLSGFDEQRVNDTFFADSSLRVNFLCGLGYGDPDGLFPRHPRLPFEEACQLL</sequence>
<dbReference type="NCBIfam" id="NF003768">
    <property type="entry name" value="PRK05365.1"/>
    <property type="match status" value="1"/>
</dbReference>
<dbReference type="Pfam" id="PF00881">
    <property type="entry name" value="Nitroreductase"/>
    <property type="match status" value="1"/>
</dbReference>
<dbReference type="CDD" id="cd02148">
    <property type="entry name" value="RutE-like"/>
    <property type="match status" value="1"/>
</dbReference>
<evidence type="ECO:0000256" key="3">
    <source>
        <dbReference type="ARBA" id="ARBA00022857"/>
    </source>
</evidence>
<dbReference type="InterPro" id="IPR023936">
    <property type="entry name" value="RutE-like"/>
</dbReference>
<evidence type="ECO:0000313" key="8">
    <source>
        <dbReference type="Proteomes" id="UP000475582"/>
    </source>
</evidence>
<dbReference type="InterPro" id="IPR000415">
    <property type="entry name" value="Nitroreductase-like"/>
</dbReference>
<dbReference type="SUPFAM" id="SSF55469">
    <property type="entry name" value="FMN-dependent nitroreductase-like"/>
    <property type="match status" value="1"/>
</dbReference>
<evidence type="ECO:0000256" key="5">
    <source>
        <dbReference type="HAMAP-Rule" id="MF_01204"/>
    </source>
</evidence>
<protein>
    <recommendedName>
        <fullName evidence="5">Putative NADH dehydrogenase/NAD(P)H nitroreductase GM676_05440</fullName>
        <ecNumber evidence="5">1.-.-.-</ecNumber>
    </recommendedName>
</protein>
<dbReference type="Proteomes" id="UP000475582">
    <property type="component" value="Unassembled WGS sequence"/>
</dbReference>
<dbReference type="PANTHER" id="PTHR43543:SF1">
    <property type="entry name" value="MALONIC SEMIALDEHYDE REDUCTASE RUTE-RELATED"/>
    <property type="match status" value="1"/>
</dbReference>
<evidence type="ECO:0000256" key="4">
    <source>
        <dbReference type="ARBA" id="ARBA00023002"/>
    </source>
</evidence>
<dbReference type="EC" id="1.-.-.-" evidence="5"/>
<dbReference type="PANTHER" id="PTHR43543">
    <property type="entry name" value="MALONIC SEMIALDEHYDE REDUCTASE RUTE-RELATED"/>
    <property type="match status" value="1"/>
</dbReference>
<evidence type="ECO:0000313" key="7">
    <source>
        <dbReference type="EMBL" id="MTV37024.1"/>
    </source>
</evidence>